<accession>A0A2P8HHK3</accession>
<reference evidence="1 2" key="1">
    <citation type="submission" date="2018-03" db="EMBL/GenBank/DDBJ databases">
        <title>Genomic Encyclopedia of Archaeal and Bacterial Type Strains, Phase II (KMG-II): from individual species to whole genera.</title>
        <authorList>
            <person name="Goeker M."/>
        </authorList>
    </citation>
    <scope>NUCLEOTIDE SEQUENCE [LARGE SCALE GENOMIC DNA]</scope>
    <source>
        <strain evidence="1 2">DSM 24859</strain>
    </source>
</reference>
<dbReference type="Proteomes" id="UP000240971">
    <property type="component" value="Unassembled WGS sequence"/>
</dbReference>
<sequence length="189" mass="21406">MKKNINWQQAIEKFPALNEVNQTFSKYGYSPKNVLMFEGNYTAENFSFNNFETEKPDFIVINGDAAFTKDFYAGSLDEDGDNDFGVYVTGNLSCNRLFMKDNEILIGGDLVAKTHIECSANGFEQGSLIVQGKTHCPYVFKEGWATLISLNLQNGKELSAADLEAYRDNFFNKDWGEFDYKAMIALWEG</sequence>
<protein>
    <submittedName>
        <fullName evidence="1">Uncharacterized protein</fullName>
    </submittedName>
</protein>
<name>A0A2P8HHK3_CHINA</name>
<evidence type="ECO:0000313" key="1">
    <source>
        <dbReference type="EMBL" id="PSL45669.1"/>
    </source>
</evidence>
<organism evidence="1 2">
    <name type="scientific">Chitinophaga niastensis</name>
    <dbReference type="NCBI Taxonomy" id="536980"/>
    <lineage>
        <taxon>Bacteria</taxon>
        <taxon>Pseudomonadati</taxon>
        <taxon>Bacteroidota</taxon>
        <taxon>Chitinophagia</taxon>
        <taxon>Chitinophagales</taxon>
        <taxon>Chitinophagaceae</taxon>
        <taxon>Chitinophaga</taxon>
    </lineage>
</organism>
<keyword evidence="2" id="KW-1185">Reference proteome</keyword>
<dbReference type="RefSeq" id="WP_106529986.1">
    <property type="nucleotide sequence ID" value="NZ_PYAW01000004.1"/>
</dbReference>
<dbReference type="AlphaFoldDB" id="A0A2P8HHK3"/>
<proteinExistence type="predicted"/>
<gene>
    <name evidence="1" type="ORF">CLV51_104376</name>
</gene>
<dbReference type="EMBL" id="PYAW01000004">
    <property type="protein sequence ID" value="PSL45669.1"/>
    <property type="molecule type" value="Genomic_DNA"/>
</dbReference>
<evidence type="ECO:0000313" key="2">
    <source>
        <dbReference type="Proteomes" id="UP000240971"/>
    </source>
</evidence>
<comment type="caution">
    <text evidence="1">The sequence shown here is derived from an EMBL/GenBank/DDBJ whole genome shotgun (WGS) entry which is preliminary data.</text>
</comment>